<dbReference type="PANTHER" id="PTHR33207">
    <property type="entry name" value="F-BOX DOMAIN CONTAINING PROTEIN-RELATED"/>
    <property type="match status" value="1"/>
</dbReference>
<dbReference type="EMBL" id="BQKI01000003">
    <property type="protein sequence ID" value="GJM90945.1"/>
    <property type="molecule type" value="Genomic_DNA"/>
</dbReference>
<dbReference type="Pfam" id="PF00646">
    <property type="entry name" value="F-box"/>
    <property type="match status" value="1"/>
</dbReference>
<evidence type="ECO:0008006" key="6">
    <source>
        <dbReference type="Google" id="ProtNLM"/>
    </source>
</evidence>
<comment type="caution">
    <text evidence="4">The sequence shown here is derived from an EMBL/GenBank/DDBJ whole genome shotgun (WGS) entry which is preliminary data.</text>
</comment>
<accession>A0AAV5BX93</accession>
<dbReference type="SUPFAM" id="SSF81383">
    <property type="entry name" value="F-box domain"/>
    <property type="match status" value="1"/>
</dbReference>
<reference evidence="4" key="2">
    <citation type="submission" date="2021-12" db="EMBL/GenBank/DDBJ databases">
        <title>Resequencing data analysis of finger millet.</title>
        <authorList>
            <person name="Hatakeyama M."/>
            <person name="Aluri S."/>
            <person name="Balachadran M.T."/>
            <person name="Sivarajan S.R."/>
            <person name="Poveda L."/>
            <person name="Shimizu-Inatsugi R."/>
            <person name="Schlapbach R."/>
            <person name="Sreeman S.M."/>
            <person name="Shimizu K.K."/>
        </authorList>
    </citation>
    <scope>NUCLEOTIDE SEQUENCE</scope>
</reference>
<feature type="region of interest" description="Disordered" evidence="1">
    <location>
        <begin position="109"/>
        <end position="138"/>
    </location>
</feature>
<organism evidence="4 5">
    <name type="scientific">Eleusine coracana subsp. coracana</name>
    <dbReference type="NCBI Taxonomy" id="191504"/>
    <lineage>
        <taxon>Eukaryota</taxon>
        <taxon>Viridiplantae</taxon>
        <taxon>Streptophyta</taxon>
        <taxon>Embryophyta</taxon>
        <taxon>Tracheophyta</taxon>
        <taxon>Spermatophyta</taxon>
        <taxon>Magnoliopsida</taxon>
        <taxon>Liliopsida</taxon>
        <taxon>Poales</taxon>
        <taxon>Poaceae</taxon>
        <taxon>PACMAD clade</taxon>
        <taxon>Chloridoideae</taxon>
        <taxon>Cynodonteae</taxon>
        <taxon>Eleusininae</taxon>
        <taxon>Eleusine</taxon>
    </lineage>
</organism>
<sequence>MGDPSLGGVWTRKTLRYRERKVAPCGFPEARMGRVQAGFSCRMIYVTAAIPSAISVVLGDDDLLRKILLRLGFPNYLVRAALVSRRWLRNASDPAFLRCFRDLHPPRLSASTTKTTASGARSSSLSRRPRSSPASSAVPAPSTAFIIRDSRDSRLLVYCFNSRKYAVLDPLHKERNTALLPQPSSGICWIFLAEDGGADGVLSMNVAYSGRKACFEVGTLQCGAWTFQSTATMDVLGIESATVVVGTHKPAQGKIYLMTKSGYILVLVLASMSLSVLQLPDEVKTRNFQLSCRDDDSGFFLIHGEGCLISVWRHEAVGNGTHDWMLVYDIIRVHEAFNRQEDVLVLGADDNLEYVILGLKESKCLISVHLRSRTEKVHEFTVNSIPYTNVKPFMMVWPPAFPAAREENVLEEG</sequence>
<dbReference type="InterPro" id="IPR056594">
    <property type="entry name" value="AT5G49610-like_b-prop"/>
</dbReference>
<evidence type="ECO:0000256" key="1">
    <source>
        <dbReference type="SAM" id="MobiDB-lite"/>
    </source>
</evidence>
<dbReference type="Proteomes" id="UP001054889">
    <property type="component" value="Unassembled WGS sequence"/>
</dbReference>
<keyword evidence="5" id="KW-1185">Reference proteome</keyword>
<protein>
    <recommendedName>
        <fullName evidence="6">F-box domain-containing protein</fullName>
    </recommendedName>
</protein>
<gene>
    <name evidence="4" type="primary">ga07272</name>
    <name evidence="4" type="ORF">PR202_ga07272</name>
</gene>
<proteinExistence type="predicted"/>
<evidence type="ECO:0000313" key="4">
    <source>
        <dbReference type="EMBL" id="GJM90945.1"/>
    </source>
</evidence>
<evidence type="ECO:0000259" key="3">
    <source>
        <dbReference type="Pfam" id="PF23635"/>
    </source>
</evidence>
<evidence type="ECO:0000313" key="5">
    <source>
        <dbReference type="Proteomes" id="UP001054889"/>
    </source>
</evidence>
<evidence type="ECO:0000259" key="2">
    <source>
        <dbReference type="Pfam" id="PF00646"/>
    </source>
</evidence>
<name>A0AAV5BX93_ELECO</name>
<reference evidence="4" key="1">
    <citation type="journal article" date="2018" name="DNA Res.">
        <title>Multiple hybrid de novo genome assembly of finger millet, an orphan allotetraploid crop.</title>
        <authorList>
            <person name="Hatakeyama M."/>
            <person name="Aluri S."/>
            <person name="Balachadran M.T."/>
            <person name="Sivarajan S.R."/>
            <person name="Patrignani A."/>
            <person name="Gruter S."/>
            <person name="Poveda L."/>
            <person name="Shimizu-Inatsugi R."/>
            <person name="Baeten J."/>
            <person name="Francoijs K.J."/>
            <person name="Nataraja K.N."/>
            <person name="Reddy Y.A.N."/>
            <person name="Phadnis S."/>
            <person name="Ravikumar R.L."/>
            <person name="Schlapbach R."/>
            <person name="Sreeman S.M."/>
            <person name="Shimizu K.K."/>
        </authorList>
    </citation>
    <scope>NUCLEOTIDE SEQUENCE</scope>
</reference>
<dbReference type="InterPro" id="IPR036047">
    <property type="entry name" value="F-box-like_dom_sf"/>
</dbReference>
<dbReference type="InterPro" id="IPR001810">
    <property type="entry name" value="F-box_dom"/>
</dbReference>
<dbReference type="Pfam" id="PF23635">
    <property type="entry name" value="Beta-prop_AT5G49610-like"/>
    <property type="match status" value="1"/>
</dbReference>
<feature type="domain" description="F-box protein AT5G49610-like beta-propeller" evidence="3">
    <location>
        <begin position="147"/>
        <end position="401"/>
    </location>
</feature>
<dbReference type="AlphaFoldDB" id="A0AAV5BX93"/>
<feature type="domain" description="F-box" evidence="2">
    <location>
        <begin position="61"/>
        <end position="92"/>
    </location>
</feature>